<evidence type="ECO:0000256" key="2">
    <source>
        <dbReference type="ARBA" id="ARBA00004735"/>
    </source>
</evidence>
<dbReference type="FunFam" id="3.40.190.10:FF:000260">
    <property type="entry name" value="Porphobilinogen deaminase"/>
    <property type="match status" value="1"/>
</dbReference>
<name>A0A4E0RSE1_FASHE</name>
<comment type="similarity">
    <text evidence="3">Belongs to the HMBS family.</text>
</comment>
<proteinExistence type="inferred from homology"/>
<keyword evidence="5" id="KW-0808">Transferase</keyword>
<dbReference type="AlphaFoldDB" id="A0A4E0RSE1"/>
<dbReference type="PANTHER" id="PTHR11557">
    <property type="entry name" value="PORPHOBILINOGEN DEAMINASE"/>
    <property type="match status" value="1"/>
</dbReference>
<dbReference type="Pfam" id="PF01379">
    <property type="entry name" value="Porphobil_deam"/>
    <property type="match status" value="1"/>
</dbReference>
<evidence type="ECO:0000313" key="11">
    <source>
        <dbReference type="EMBL" id="THD19692.1"/>
    </source>
</evidence>
<dbReference type="EMBL" id="JXXN02005826">
    <property type="protein sequence ID" value="THD19692.1"/>
    <property type="molecule type" value="Genomic_DNA"/>
</dbReference>
<evidence type="ECO:0000259" key="10">
    <source>
        <dbReference type="Pfam" id="PF03900"/>
    </source>
</evidence>
<feature type="compositionally biased region" description="Basic residues" evidence="8">
    <location>
        <begin position="313"/>
        <end position="323"/>
    </location>
</feature>
<evidence type="ECO:0000259" key="9">
    <source>
        <dbReference type="Pfam" id="PF01379"/>
    </source>
</evidence>
<dbReference type="Gene3D" id="3.30.160.40">
    <property type="entry name" value="Porphobilinogen deaminase, C-terminal domain"/>
    <property type="match status" value="1"/>
</dbReference>
<feature type="compositionally biased region" description="Polar residues" evidence="8">
    <location>
        <begin position="173"/>
        <end position="186"/>
    </location>
</feature>
<evidence type="ECO:0000256" key="6">
    <source>
        <dbReference type="ARBA" id="ARBA00023244"/>
    </source>
</evidence>
<dbReference type="EC" id="2.5.1.61" evidence="4"/>
<dbReference type="InterPro" id="IPR000860">
    <property type="entry name" value="HemC"/>
</dbReference>
<dbReference type="PRINTS" id="PR00151">
    <property type="entry name" value="PORPHBDMNASE"/>
</dbReference>
<dbReference type="Pfam" id="PF03900">
    <property type="entry name" value="Porphobil_deamC"/>
    <property type="match status" value="1"/>
</dbReference>
<dbReference type="InterPro" id="IPR036803">
    <property type="entry name" value="Porphobilinogen_deaminase_C_sf"/>
</dbReference>
<feature type="domain" description="Porphobilinogen deaminase N-terminal" evidence="9">
    <location>
        <begin position="9"/>
        <end position="236"/>
    </location>
</feature>
<sequence length="476" mass="52367">MPSEVKQTVRVGTRRSQLAIAQTTLAINMLKRQHPQLHFTIVEISTIGDKILDVALSKIGDKSLFTKELEVALLNRDVDFVVHSLKDVPTCMPPGLVLGCVFDRASPDDVVLMAPTNREKQLANLPDGAVIGTSALRRVASLQRSYPRLKFVSIRGNLNTRLKKLDEPHIHTTGGTKQKQHQSNQPPVRYDAIILAKAGIERLGWSDRIDQVLSDQFHAVSQGALACECRKEDNFILSILSTLHHESAALSSIAERALMSGLDGGCSTPIGVRSHLSPETGGHPWFLSVDGCVMSLDGSECVQYSLGSELPHHISRERKRRHSATPSISREDSAEGETSPKLTKKSSTVESNKLELSYDKGEKEEVKKEKLQSLTESDDNETDAVFQRDDKLELLNSTASSTELHLAEDHEALFMGVHVKPICSVARLRMARAEHLGFELAKRLLSSGADRILETIRAHGKAAEHSSRSEKSAPVD</sequence>
<reference evidence="11" key="1">
    <citation type="submission" date="2019-03" db="EMBL/GenBank/DDBJ databases">
        <title>Improved annotation for the trematode Fasciola hepatica.</title>
        <authorList>
            <person name="Choi Y.-J."/>
            <person name="Martin J."/>
            <person name="Mitreva M."/>
        </authorList>
    </citation>
    <scope>NUCLEOTIDE SEQUENCE [LARGE SCALE GENOMIC DNA]</scope>
</reference>
<gene>
    <name evidence="11" type="ORF">D915_009486</name>
</gene>
<dbReference type="InterPro" id="IPR022418">
    <property type="entry name" value="Porphobilinogen_deaminase_C"/>
</dbReference>
<comment type="caution">
    <text evidence="11">The sequence shown here is derived from an EMBL/GenBank/DDBJ whole genome shotgun (WGS) entry which is preliminary data.</text>
</comment>
<dbReference type="UniPathway" id="UPA00251">
    <property type="reaction ID" value="UER00319"/>
</dbReference>
<dbReference type="GO" id="GO:0004418">
    <property type="term" value="F:hydroxymethylbilane synthase activity"/>
    <property type="evidence" value="ECO:0007669"/>
    <property type="project" value="UniProtKB-EC"/>
</dbReference>
<evidence type="ECO:0000256" key="4">
    <source>
        <dbReference type="ARBA" id="ARBA00012655"/>
    </source>
</evidence>
<dbReference type="InterPro" id="IPR022417">
    <property type="entry name" value="Porphobilin_deaminase_N"/>
</dbReference>
<feature type="domain" description="Porphobilinogen deaminase C-terminal" evidence="10">
    <location>
        <begin position="250"/>
        <end position="300"/>
    </location>
</feature>
<dbReference type="PROSITE" id="PS00533">
    <property type="entry name" value="PORPHOBILINOGEN_DEAM"/>
    <property type="match status" value="1"/>
</dbReference>
<dbReference type="Proteomes" id="UP000230066">
    <property type="component" value="Unassembled WGS sequence"/>
</dbReference>
<comment type="cofactor">
    <cofactor evidence="1">
        <name>dipyrromethane</name>
        <dbReference type="ChEBI" id="CHEBI:60342"/>
    </cofactor>
</comment>
<evidence type="ECO:0000256" key="1">
    <source>
        <dbReference type="ARBA" id="ARBA00001916"/>
    </source>
</evidence>
<evidence type="ECO:0000313" key="12">
    <source>
        <dbReference type="Proteomes" id="UP000230066"/>
    </source>
</evidence>
<evidence type="ECO:0000256" key="7">
    <source>
        <dbReference type="ARBA" id="ARBA00033064"/>
    </source>
</evidence>
<dbReference type="GO" id="GO:0005737">
    <property type="term" value="C:cytoplasm"/>
    <property type="evidence" value="ECO:0007669"/>
    <property type="project" value="TreeGrafter"/>
</dbReference>
<organism evidence="11 12">
    <name type="scientific">Fasciola hepatica</name>
    <name type="common">Liver fluke</name>
    <dbReference type="NCBI Taxonomy" id="6192"/>
    <lineage>
        <taxon>Eukaryota</taxon>
        <taxon>Metazoa</taxon>
        <taxon>Spiralia</taxon>
        <taxon>Lophotrochozoa</taxon>
        <taxon>Platyhelminthes</taxon>
        <taxon>Trematoda</taxon>
        <taxon>Digenea</taxon>
        <taxon>Plagiorchiida</taxon>
        <taxon>Echinostomata</taxon>
        <taxon>Echinostomatoidea</taxon>
        <taxon>Fasciolidae</taxon>
        <taxon>Fasciola</taxon>
    </lineage>
</organism>
<protein>
    <recommendedName>
        <fullName evidence="4">hydroxymethylbilane synthase</fullName>
        <ecNumber evidence="4">2.5.1.61</ecNumber>
    </recommendedName>
    <alternativeName>
        <fullName evidence="7">Hydroxymethylbilane synthase</fullName>
    </alternativeName>
</protein>
<keyword evidence="12" id="KW-1185">Reference proteome</keyword>
<dbReference type="InterPro" id="IPR022419">
    <property type="entry name" value="Porphobilin_deaminase_cofac_BS"/>
</dbReference>
<dbReference type="PANTHER" id="PTHR11557:SF0">
    <property type="entry name" value="PORPHOBILINOGEN DEAMINASE"/>
    <property type="match status" value="1"/>
</dbReference>
<comment type="pathway">
    <text evidence="2">Porphyrin-containing compound metabolism; protoporphyrin-IX biosynthesis; coproporphyrinogen-III from 5-aminolevulinate: step 2/4.</text>
</comment>
<evidence type="ECO:0000256" key="5">
    <source>
        <dbReference type="ARBA" id="ARBA00022679"/>
    </source>
</evidence>
<accession>A0A4E0RSE1</accession>
<keyword evidence="6" id="KW-0627">Porphyrin biosynthesis</keyword>
<evidence type="ECO:0000256" key="3">
    <source>
        <dbReference type="ARBA" id="ARBA00005638"/>
    </source>
</evidence>
<dbReference type="NCBIfam" id="TIGR00212">
    <property type="entry name" value="hemC"/>
    <property type="match status" value="1"/>
</dbReference>
<feature type="region of interest" description="Disordered" evidence="8">
    <location>
        <begin position="166"/>
        <end position="186"/>
    </location>
</feature>
<dbReference type="SUPFAM" id="SSF54782">
    <property type="entry name" value="Porphobilinogen deaminase (hydroxymethylbilane synthase), C-terminal domain"/>
    <property type="match status" value="1"/>
</dbReference>
<feature type="compositionally biased region" description="Basic and acidic residues" evidence="8">
    <location>
        <begin position="352"/>
        <end position="371"/>
    </location>
</feature>
<dbReference type="Gene3D" id="3.40.190.10">
    <property type="entry name" value="Periplasmic binding protein-like II"/>
    <property type="match status" value="2"/>
</dbReference>
<feature type="region of interest" description="Disordered" evidence="8">
    <location>
        <begin position="313"/>
        <end position="385"/>
    </location>
</feature>
<evidence type="ECO:0000256" key="8">
    <source>
        <dbReference type="SAM" id="MobiDB-lite"/>
    </source>
</evidence>
<dbReference type="GO" id="GO:0006782">
    <property type="term" value="P:protoporphyrinogen IX biosynthetic process"/>
    <property type="evidence" value="ECO:0007669"/>
    <property type="project" value="UniProtKB-UniPathway"/>
</dbReference>
<dbReference type="SUPFAM" id="SSF53850">
    <property type="entry name" value="Periplasmic binding protein-like II"/>
    <property type="match status" value="1"/>
</dbReference>